<protein>
    <submittedName>
        <fullName evidence="1">Uncharacterized protein</fullName>
    </submittedName>
</protein>
<keyword evidence="2" id="KW-1185">Reference proteome</keyword>
<evidence type="ECO:0000313" key="2">
    <source>
        <dbReference type="Proteomes" id="UP001596302"/>
    </source>
</evidence>
<proteinExistence type="predicted"/>
<organism evidence="1 2">
    <name type="scientific">Pseudonocardia hispaniensis</name>
    <dbReference type="NCBI Taxonomy" id="904933"/>
    <lineage>
        <taxon>Bacteria</taxon>
        <taxon>Bacillati</taxon>
        <taxon>Actinomycetota</taxon>
        <taxon>Actinomycetes</taxon>
        <taxon>Pseudonocardiales</taxon>
        <taxon>Pseudonocardiaceae</taxon>
        <taxon>Pseudonocardia</taxon>
    </lineage>
</organism>
<comment type="caution">
    <text evidence="1">The sequence shown here is derived from an EMBL/GenBank/DDBJ whole genome shotgun (WGS) entry which is preliminary data.</text>
</comment>
<dbReference type="RefSeq" id="WP_379581910.1">
    <property type="nucleotide sequence ID" value="NZ_JBHSQW010000002.1"/>
</dbReference>
<name>A0ABW1IXK2_9PSEU</name>
<dbReference type="Proteomes" id="UP001596302">
    <property type="component" value="Unassembled WGS sequence"/>
</dbReference>
<reference evidence="2" key="1">
    <citation type="journal article" date="2019" name="Int. J. Syst. Evol. Microbiol.">
        <title>The Global Catalogue of Microorganisms (GCM) 10K type strain sequencing project: providing services to taxonomists for standard genome sequencing and annotation.</title>
        <authorList>
            <consortium name="The Broad Institute Genomics Platform"/>
            <consortium name="The Broad Institute Genome Sequencing Center for Infectious Disease"/>
            <person name="Wu L."/>
            <person name="Ma J."/>
        </authorList>
    </citation>
    <scope>NUCLEOTIDE SEQUENCE [LARGE SCALE GENOMIC DNA]</scope>
    <source>
        <strain evidence="2">CCM 8391</strain>
    </source>
</reference>
<dbReference type="EMBL" id="JBHSQW010000002">
    <property type="protein sequence ID" value="MFC5992890.1"/>
    <property type="molecule type" value="Genomic_DNA"/>
</dbReference>
<sequence length="98" mass="10655">MNISEASNLNVLLDWLFELPSPDGHIPSHEEGRAAAAWLADRAHTAISAGMTGAKVLKNWYWFDDPDDLCCDETGCGCADIEPPARAVETVQVTGERL</sequence>
<gene>
    <name evidence="1" type="ORF">ACFQE5_01545</name>
</gene>
<evidence type="ECO:0000313" key="1">
    <source>
        <dbReference type="EMBL" id="MFC5992890.1"/>
    </source>
</evidence>
<accession>A0ABW1IXK2</accession>